<dbReference type="InterPro" id="IPR012337">
    <property type="entry name" value="RNaseH-like_sf"/>
</dbReference>
<evidence type="ECO:0000313" key="11">
    <source>
        <dbReference type="EnsemblMetazoa" id="XP_029348025.1"/>
    </source>
</evidence>
<dbReference type="GO" id="GO:0003677">
    <property type="term" value="F:DNA binding"/>
    <property type="evidence" value="ECO:0007669"/>
    <property type="project" value="UniProtKB-KW"/>
</dbReference>
<reference evidence="11" key="2">
    <citation type="submission" date="2022-06" db="UniProtKB">
        <authorList>
            <consortium name="EnsemblMetazoa"/>
        </authorList>
    </citation>
    <scope>IDENTIFICATION</scope>
</reference>
<dbReference type="OrthoDB" id="8193841at2759"/>
<dbReference type="GO" id="GO:0008270">
    <property type="term" value="F:zinc ion binding"/>
    <property type="evidence" value="ECO:0007669"/>
    <property type="project" value="UniProtKB-KW"/>
</dbReference>
<comment type="subcellular location">
    <subcellularLocation>
        <location evidence="1">Nucleus</location>
    </subcellularLocation>
</comment>
<dbReference type="InterPro" id="IPR008906">
    <property type="entry name" value="HATC_C_dom"/>
</dbReference>
<protein>
    <recommendedName>
        <fullName evidence="10">BED-type domain-containing protein</fullName>
    </recommendedName>
</protein>
<dbReference type="InterPro" id="IPR036236">
    <property type="entry name" value="Znf_C2H2_sf"/>
</dbReference>
<name>A0A8R2JWJ1_ACYPI</name>
<keyword evidence="6" id="KW-0238">DNA-binding</keyword>
<sequence length="615" mass="69988">MSQDRRTSDIWKHFSKVDSSIAKCDICKKKYSYKTSLSNLKKHLNNPHLIYLYTETDTLQNEPAIDIDDPVPSSSCVKVAKGLSALTEPSCSSGSIVNQANAVHEITPISKSNPLKRSGQLAIRNFTPKKISVDSQKKLDTALMKLFIKDLQPFSVVEDTGFKEFVNMLNPGYKIPNRHTISKTLIPAAYEKCVNDVKSTILNELDMACLTTDCWTSRDNKSYIAITVHFINNNFNLKSILLSFHSFIEKHTSDNLSEQIDKTLNEWNLRQKIVFADNAYNIQNALGHLKFKHFGCFAHTLNLIVQSALKKENDLIDKVKNICTHFLLQDVATRWNSTFYMLERFVQLETSIRGTMGLLDSAPPCLNSDEWIVIKEFCNILRPFEEATRSVSGDQYITASLVIVIAQGLKNVSEKMKNENYSFKTLRLVNNLLNGMRDRQNWGNIENSKTLKICTFLDPRFKNLPFIHNEHMLSSVKNDIVELTAQIISVHRSESTSIEQEAQTSNQPSDTLTPEVKQFSIWESIDKCVSQMQPSIGTSTSRAIVEVQRYIEEPVLKRNRDPLEWWQDHKYNYPYLNVLARRMLCCLGSSVPFQTTPTSKSVLTLSDSNGPPSFT</sequence>
<dbReference type="Pfam" id="PF05699">
    <property type="entry name" value="Dimer_Tnp_hAT"/>
    <property type="match status" value="1"/>
</dbReference>
<dbReference type="SUPFAM" id="SSF57667">
    <property type="entry name" value="beta-beta-alpha zinc fingers"/>
    <property type="match status" value="1"/>
</dbReference>
<proteinExistence type="predicted"/>
<evidence type="ECO:0000256" key="1">
    <source>
        <dbReference type="ARBA" id="ARBA00004123"/>
    </source>
</evidence>
<evidence type="ECO:0000256" key="5">
    <source>
        <dbReference type="ARBA" id="ARBA00023015"/>
    </source>
</evidence>
<dbReference type="PANTHER" id="PTHR46481:SF10">
    <property type="entry name" value="ZINC FINGER BED DOMAIN-CONTAINING PROTEIN 39"/>
    <property type="match status" value="1"/>
</dbReference>
<dbReference type="GO" id="GO:0046983">
    <property type="term" value="F:protein dimerization activity"/>
    <property type="evidence" value="ECO:0007669"/>
    <property type="project" value="InterPro"/>
</dbReference>
<evidence type="ECO:0000256" key="3">
    <source>
        <dbReference type="ARBA" id="ARBA00022771"/>
    </source>
</evidence>
<dbReference type="EnsemblMetazoa" id="XM_029492165.1">
    <property type="protein sequence ID" value="XP_029348025.1"/>
    <property type="gene ID" value="LOC115034751"/>
</dbReference>
<dbReference type="PANTHER" id="PTHR46481">
    <property type="entry name" value="ZINC FINGER BED DOMAIN-CONTAINING PROTEIN 4"/>
    <property type="match status" value="1"/>
</dbReference>
<organism evidence="11 12">
    <name type="scientific">Acyrthosiphon pisum</name>
    <name type="common">Pea aphid</name>
    <dbReference type="NCBI Taxonomy" id="7029"/>
    <lineage>
        <taxon>Eukaryota</taxon>
        <taxon>Metazoa</taxon>
        <taxon>Ecdysozoa</taxon>
        <taxon>Arthropoda</taxon>
        <taxon>Hexapoda</taxon>
        <taxon>Insecta</taxon>
        <taxon>Pterygota</taxon>
        <taxon>Neoptera</taxon>
        <taxon>Paraneoptera</taxon>
        <taxon>Hemiptera</taxon>
        <taxon>Sternorrhyncha</taxon>
        <taxon>Aphidomorpha</taxon>
        <taxon>Aphidoidea</taxon>
        <taxon>Aphididae</taxon>
        <taxon>Macrosiphini</taxon>
        <taxon>Acyrthosiphon</taxon>
    </lineage>
</organism>
<evidence type="ECO:0000313" key="12">
    <source>
        <dbReference type="Proteomes" id="UP000007819"/>
    </source>
</evidence>
<keyword evidence="4" id="KW-0862">Zinc</keyword>
<evidence type="ECO:0000256" key="4">
    <source>
        <dbReference type="ARBA" id="ARBA00022833"/>
    </source>
</evidence>
<dbReference type="InterPro" id="IPR052035">
    <property type="entry name" value="ZnF_BED_domain_contain"/>
</dbReference>
<evidence type="ECO:0000256" key="9">
    <source>
        <dbReference type="PROSITE-ProRule" id="PRU00027"/>
    </source>
</evidence>
<keyword evidence="12" id="KW-1185">Reference proteome</keyword>
<evidence type="ECO:0000256" key="8">
    <source>
        <dbReference type="ARBA" id="ARBA00023242"/>
    </source>
</evidence>
<keyword evidence="5" id="KW-0805">Transcription regulation</keyword>
<dbReference type="InterPro" id="IPR003656">
    <property type="entry name" value="Znf_BED"/>
</dbReference>
<accession>A0A8R2JWJ1</accession>
<reference evidence="12" key="1">
    <citation type="submission" date="2010-06" db="EMBL/GenBank/DDBJ databases">
        <authorList>
            <person name="Jiang H."/>
            <person name="Abraham K."/>
            <person name="Ali S."/>
            <person name="Alsbrooks S.L."/>
            <person name="Anim B.N."/>
            <person name="Anosike U.S."/>
            <person name="Attaway T."/>
            <person name="Bandaranaike D.P."/>
            <person name="Battles P.K."/>
            <person name="Bell S.N."/>
            <person name="Bell A.V."/>
            <person name="Beltran B."/>
            <person name="Bickham C."/>
            <person name="Bustamante Y."/>
            <person name="Caleb T."/>
            <person name="Canada A."/>
            <person name="Cardenas V."/>
            <person name="Carter K."/>
            <person name="Chacko J."/>
            <person name="Chandrabose M.N."/>
            <person name="Chavez D."/>
            <person name="Chavez A."/>
            <person name="Chen L."/>
            <person name="Chu H.-S."/>
            <person name="Claassen K.J."/>
            <person name="Cockrell R."/>
            <person name="Collins M."/>
            <person name="Cooper J.A."/>
            <person name="Cree A."/>
            <person name="Curry S.M."/>
            <person name="Da Y."/>
            <person name="Dao M.D."/>
            <person name="Das B."/>
            <person name="Davila M.-L."/>
            <person name="Davy-Carroll L."/>
            <person name="Denson S."/>
            <person name="Dinh H."/>
            <person name="Ebong V.E."/>
            <person name="Edwards J.R."/>
            <person name="Egan A."/>
            <person name="El-Daye J."/>
            <person name="Escobedo L."/>
            <person name="Fernandez S."/>
            <person name="Fernando P.R."/>
            <person name="Flagg N."/>
            <person name="Forbes L.D."/>
            <person name="Fowler R.G."/>
            <person name="Fu Q."/>
            <person name="Gabisi R.A."/>
            <person name="Ganer J."/>
            <person name="Garbino Pronczuk A."/>
            <person name="Garcia R.M."/>
            <person name="Garner T."/>
            <person name="Garrett T.E."/>
            <person name="Gonzalez D.A."/>
            <person name="Hamid H."/>
            <person name="Hawkins E.S."/>
            <person name="Hirani K."/>
            <person name="Hogues M.E."/>
            <person name="Hollins B."/>
            <person name="Hsiao C.-H."/>
            <person name="Jabil R."/>
            <person name="James M.L."/>
            <person name="Jhangiani S.N."/>
            <person name="Johnson B."/>
            <person name="Johnson Q."/>
            <person name="Joshi V."/>
            <person name="Kalu J.B."/>
            <person name="Kam C."/>
            <person name="Kashfia A."/>
            <person name="Keebler J."/>
            <person name="Kisamo H."/>
            <person name="Kovar C.L."/>
            <person name="Lago L.A."/>
            <person name="Lai C.-Y."/>
            <person name="Laidlaw J."/>
            <person name="Lara F."/>
            <person name="Le T.-K."/>
            <person name="Lee S.L."/>
            <person name="Legall F.H."/>
            <person name="Lemon S.J."/>
            <person name="Lewis L.R."/>
            <person name="Li B."/>
            <person name="Liu Y."/>
            <person name="Liu Y.-S."/>
            <person name="Lopez J."/>
            <person name="Lozado R.J."/>
            <person name="Lu J."/>
            <person name="Madu R.C."/>
            <person name="Maheshwari M."/>
            <person name="Maheshwari R."/>
            <person name="Malloy K."/>
            <person name="Martinez E."/>
            <person name="Mathew T."/>
            <person name="Mercado I.C."/>
            <person name="Mercado C."/>
            <person name="Meyer B."/>
            <person name="Montgomery K."/>
            <person name="Morgan M.B."/>
            <person name="Munidasa M."/>
            <person name="Nazareth L.V."/>
            <person name="Nelson J."/>
            <person name="Ng B.M."/>
            <person name="Nguyen N.B."/>
            <person name="Nguyen P.Q."/>
            <person name="Nguyen T."/>
            <person name="Obregon M."/>
            <person name="Okwuonu G.O."/>
            <person name="Onwere C.G."/>
            <person name="Orozco G."/>
            <person name="Parra A."/>
            <person name="Patel S."/>
            <person name="Patil S."/>
            <person name="Perez A."/>
            <person name="Perez Y."/>
            <person name="Pham C."/>
            <person name="Primus E.L."/>
            <person name="Pu L.-L."/>
            <person name="Puazo M."/>
            <person name="Qin X."/>
            <person name="Quiroz J.B."/>
            <person name="Reese J."/>
            <person name="Richards S."/>
            <person name="Rives C.M."/>
            <person name="Robberts R."/>
            <person name="Ruiz S.J."/>
            <person name="Ruiz M.J."/>
            <person name="Santibanez J."/>
            <person name="Schneider B.W."/>
            <person name="Sisson I."/>
            <person name="Smith M."/>
            <person name="Sodergren E."/>
            <person name="Song X.-Z."/>
            <person name="Song B.B."/>
            <person name="Summersgill H."/>
            <person name="Thelus R."/>
            <person name="Thornton R.D."/>
            <person name="Trejos Z.Y."/>
            <person name="Usmani K."/>
            <person name="Vattathil S."/>
            <person name="Villasana D."/>
            <person name="Walker D.L."/>
            <person name="Wang S."/>
            <person name="Wang K."/>
            <person name="White C.S."/>
            <person name="Williams A.C."/>
            <person name="Williamson J."/>
            <person name="Wilson K."/>
            <person name="Woghiren I.O."/>
            <person name="Woodworth J.R."/>
            <person name="Worley K.C."/>
            <person name="Wright R.A."/>
            <person name="Wu W."/>
            <person name="Young L."/>
            <person name="Zhang L."/>
            <person name="Zhang J."/>
            <person name="Zhu Y."/>
            <person name="Muzny D.M."/>
            <person name="Weinstock G."/>
            <person name="Gibbs R.A."/>
        </authorList>
    </citation>
    <scope>NUCLEOTIDE SEQUENCE [LARGE SCALE GENOMIC DNA]</scope>
    <source>
        <strain evidence="12">LSR1</strain>
    </source>
</reference>
<dbReference type="SUPFAM" id="SSF140996">
    <property type="entry name" value="Hermes dimerisation domain"/>
    <property type="match status" value="1"/>
</dbReference>
<evidence type="ECO:0000256" key="7">
    <source>
        <dbReference type="ARBA" id="ARBA00023163"/>
    </source>
</evidence>
<evidence type="ECO:0000259" key="10">
    <source>
        <dbReference type="PROSITE" id="PS50808"/>
    </source>
</evidence>
<dbReference type="RefSeq" id="XP_029348025.1">
    <property type="nucleotide sequence ID" value="XM_029492165.1"/>
</dbReference>
<dbReference type="Proteomes" id="UP000007819">
    <property type="component" value="Unassembled WGS sequence"/>
</dbReference>
<feature type="domain" description="BED-type" evidence="10">
    <location>
        <begin position="5"/>
        <end position="48"/>
    </location>
</feature>
<dbReference type="Gene3D" id="1.10.10.1070">
    <property type="entry name" value="Zinc finger, BED domain-containing"/>
    <property type="match status" value="1"/>
</dbReference>
<keyword evidence="2" id="KW-0479">Metal-binding</keyword>
<evidence type="ECO:0000256" key="6">
    <source>
        <dbReference type="ARBA" id="ARBA00023125"/>
    </source>
</evidence>
<keyword evidence="3 9" id="KW-0863">Zinc-finger</keyword>
<dbReference type="AlphaFoldDB" id="A0A8R2JWJ1"/>
<dbReference type="PROSITE" id="PS50808">
    <property type="entry name" value="ZF_BED"/>
    <property type="match status" value="1"/>
</dbReference>
<dbReference type="SUPFAM" id="SSF53098">
    <property type="entry name" value="Ribonuclease H-like"/>
    <property type="match status" value="1"/>
</dbReference>
<dbReference type="Pfam" id="PF02892">
    <property type="entry name" value="zf-BED"/>
    <property type="match status" value="1"/>
</dbReference>
<evidence type="ECO:0000256" key="2">
    <source>
        <dbReference type="ARBA" id="ARBA00022723"/>
    </source>
</evidence>
<dbReference type="GO" id="GO:0009791">
    <property type="term" value="P:post-embryonic development"/>
    <property type="evidence" value="ECO:0007669"/>
    <property type="project" value="UniProtKB-ARBA"/>
</dbReference>
<keyword evidence="7" id="KW-0804">Transcription</keyword>
<dbReference type="GO" id="GO:0005634">
    <property type="term" value="C:nucleus"/>
    <property type="evidence" value="ECO:0007669"/>
    <property type="project" value="UniProtKB-SubCell"/>
</dbReference>
<dbReference type="KEGG" id="api:115034751"/>
<keyword evidence="8" id="KW-0539">Nucleus</keyword>
<dbReference type="GeneID" id="115034751"/>
<dbReference type="SMART" id="SM00614">
    <property type="entry name" value="ZnF_BED"/>
    <property type="match status" value="1"/>
</dbReference>